<dbReference type="EMBL" id="RCMG01000366">
    <property type="protein sequence ID" value="KAG2855658.1"/>
    <property type="molecule type" value="Genomic_DNA"/>
</dbReference>
<evidence type="ECO:0000313" key="5">
    <source>
        <dbReference type="EMBL" id="KAG2984613.1"/>
    </source>
</evidence>
<feature type="chain" id="PRO_5044073221" evidence="1">
    <location>
        <begin position="22"/>
        <end position="131"/>
    </location>
</feature>
<evidence type="ECO:0000313" key="7">
    <source>
        <dbReference type="EMBL" id="RAW26936.1"/>
    </source>
</evidence>
<evidence type="ECO:0000256" key="1">
    <source>
        <dbReference type="SAM" id="SignalP"/>
    </source>
</evidence>
<dbReference type="EMBL" id="MJFZ01000604">
    <property type="protein sequence ID" value="RAW26936.1"/>
    <property type="molecule type" value="Genomic_DNA"/>
</dbReference>
<comment type="caution">
    <text evidence="7">The sequence shown here is derived from an EMBL/GenBank/DDBJ whole genome shotgun (WGS) entry which is preliminary data.</text>
</comment>
<evidence type="ECO:0000313" key="6">
    <source>
        <dbReference type="EMBL" id="KAG3218171.1"/>
    </source>
</evidence>
<evidence type="ECO:0000313" key="3">
    <source>
        <dbReference type="EMBL" id="KAG2922049.1"/>
    </source>
</evidence>
<dbReference type="OrthoDB" id="164262at2759"/>
<reference evidence="6" key="2">
    <citation type="submission" date="2018-05" db="EMBL/GenBank/DDBJ databases">
        <title>Effector identification in a new, highly contiguous assembly of the strawberry crown rot pathogen Phytophthora cactorum.</title>
        <authorList>
            <person name="Armitage A.D."/>
            <person name="Nellist C.F."/>
            <person name="Bates H."/>
            <person name="Vickerstaff R.J."/>
            <person name="Harrison R.J."/>
        </authorList>
    </citation>
    <scope>NUCLEOTIDE SEQUENCE</scope>
    <source>
        <strain evidence="2">15-7</strain>
        <strain evidence="3">4032</strain>
        <strain evidence="4">4040</strain>
        <strain evidence="5">P415</strain>
        <strain evidence="6">P421</strain>
    </source>
</reference>
<dbReference type="EMBL" id="RCML01000229">
    <property type="protein sequence ID" value="KAG2984613.1"/>
    <property type="molecule type" value="Genomic_DNA"/>
</dbReference>
<gene>
    <name evidence="7" type="ORF">PC110_g16664</name>
    <name evidence="2" type="ORF">PC113_g12263</name>
    <name evidence="3" type="ORF">PC115_g9342</name>
    <name evidence="4" type="ORF">PC117_g9978</name>
    <name evidence="5" type="ORF">PC118_g8779</name>
    <name evidence="6" type="ORF">PC129_g11017</name>
</gene>
<evidence type="ECO:0000313" key="2">
    <source>
        <dbReference type="EMBL" id="KAG2855658.1"/>
    </source>
</evidence>
<dbReference type="STRING" id="29920.A0A329RTN4"/>
<dbReference type="Proteomes" id="UP000735874">
    <property type="component" value="Unassembled WGS sequence"/>
</dbReference>
<dbReference type="EMBL" id="RCMV01000379">
    <property type="protein sequence ID" value="KAG3218171.1"/>
    <property type="molecule type" value="Genomic_DNA"/>
</dbReference>
<dbReference type="Proteomes" id="UP000774804">
    <property type="component" value="Unassembled WGS sequence"/>
</dbReference>
<feature type="signal peptide" evidence="1">
    <location>
        <begin position="1"/>
        <end position="21"/>
    </location>
</feature>
<accession>A0A329RTN4</accession>
<keyword evidence="8" id="KW-1185">Reference proteome</keyword>
<evidence type="ECO:0000313" key="4">
    <source>
        <dbReference type="EMBL" id="KAG2942015.1"/>
    </source>
</evidence>
<organism evidence="7 8">
    <name type="scientific">Phytophthora cactorum</name>
    <dbReference type="NCBI Taxonomy" id="29920"/>
    <lineage>
        <taxon>Eukaryota</taxon>
        <taxon>Sar</taxon>
        <taxon>Stramenopiles</taxon>
        <taxon>Oomycota</taxon>
        <taxon>Peronosporomycetes</taxon>
        <taxon>Peronosporales</taxon>
        <taxon>Peronosporaceae</taxon>
        <taxon>Phytophthora</taxon>
    </lineage>
</organism>
<dbReference type="Proteomes" id="UP000251314">
    <property type="component" value="Unassembled WGS sequence"/>
</dbReference>
<dbReference type="Proteomes" id="UP000760860">
    <property type="component" value="Unassembled WGS sequence"/>
</dbReference>
<keyword evidence="1" id="KW-0732">Signal</keyword>
<reference evidence="7 8" key="1">
    <citation type="submission" date="2018-01" db="EMBL/GenBank/DDBJ databases">
        <title>Draft genome of the strawberry crown rot pathogen Phytophthora cactorum.</title>
        <authorList>
            <person name="Armitage A.D."/>
            <person name="Lysoe E."/>
            <person name="Nellist C.F."/>
            <person name="Harrison R.J."/>
            <person name="Brurberg M.B."/>
        </authorList>
    </citation>
    <scope>NUCLEOTIDE SEQUENCE [LARGE SCALE GENOMIC DNA]</scope>
    <source>
        <strain evidence="7 8">10300</strain>
    </source>
</reference>
<protein>
    <submittedName>
        <fullName evidence="7">Uncharacterized protein</fullName>
    </submittedName>
</protein>
<dbReference type="VEuPathDB" id="FungiDB:PC110_g16664"/>
<proteinExistence type="predicted"/>
<dbReference type="Proteomes" id="UP000697107">
    <property type="component" value="Unassembled WGS sequence"/>
</dbReference>
<dbReference type="SUPFAM" id="SSF54403">
    <property type="entry name" value="Cystatin/monellin"/>
    <property type="match status" value="1"/>
</dbReference>
<sequence length="131" mass="14270">MAFLRSALAFLAGTALVATSAQMDGAYSEKEVTKEDLEMLQTAQGNASTYNQDVTARICYLNVDSLETQVVSGTNYKFHVSGCNANSDNELGACSNQNCESSKYDIVIYSQPWTKTLEVTSITPANYMPNK</sequence>
<dbReference type="AlphaFoldDB" id="A0A329RTN4"/>
<dbReference type="EMBL" id="RCMI01000255">
    <property type="protein sequence ID" value="KAG2922049.1"/>
    <property type="molecule type" value="Genomic_DNA"/>
</dbReference>
<dbReference type="InterPro" id="IPR046350">
    <property type="entry name" value="Cystatin_sf"/>
</dbReference>
<dbReference type="EMBL" id="RCMK01000236">
    <property type="protein sequence ID" value="KAG2942015.1"/>
    <property type="molecule type" value="Genomic_DNA"/>
</dbReference>
<dbReference type="Proteomes" id="UP000736787">
    <property type="component" value="Unassembled WGS sequence"/>
</dbReference>
<dbReference type="Gene3D" id="3.10.450.10">
    <property type="match status" value="1"/>
</dbReference>
<evidence type="ECO:0000313" key="8">
    <source>
        <dbReference type="Proteomes" id="UP000251314"/>
    </source>
</evidence>
<name>A0A329RTN4_9STRA</name>